<accession>A0ABW4W4D3</accession>
<keyword evidence="2" id="KW-1185">Reference proteome</keyword>
<proteinExistence type="predicted"/>
<evidence type="ECO:0000313" key="2">
    <source>
        <dbReference type="Proteomes" id="UP001597383"/>
    </source>
</evidence>
<name>A0ABW4W4D3_9BACI</name>
<sequence>MSYTIDKLNEAEFFLNKLKEHKNVIPEFDYFLNAFVSSARAVLWIMNYEYDSNNKWKNWYNEKSTSESEDILLRGITNMRNRSLKQAPLKTKKYHIMNLGTETVDIYEEIKKFVDKHGKDKEYDIVIKQHDNIENRKILRSENELTIHGRLNIHDTVEEFKGSNIIDKCEEYFLWLKSLVEECTSMFNNQDN</sequence>
<dbReference type="EMBL" id="JBHUHQ010000034">
    <property type="protein sequence ID" value="MFD2046402.1"/>
    <property type="molecule type" value="Genomic_DNA"/>
</dbReference>
<reference evidence="2" key="1">
    <citation type="journal article" date="2019" name="Int. J. Syst. Evol. Microbiol.">
        <title>The Global Catalogue of Microorganisms (GCM) 10K type strain sequencing project: providing services to taxonomists for standard genome sequencing and annotation.</title>
        <authorList>
            <consortium name="The Broad Institute Genomics Platform"/>
            <consortium name="The Broad Institute Genome Sequencing Center for Infectious Disease"/>
            <person name="Wu L."/>
            <person name="Ma J."/>
        </authorList>
    </citation>
    <scope>NUCLEOTIDE SEQUENCE [LARGE SCALE GENOMIC DNA]</scope>
    <source>
        <strain evidence="2">R28</strain>
    </source>
</reference>
<dbReference type="Proteomes" id="UP001597383">
    <property type="component" value="Unassembled WGS sequence"/>
</dbReference>
<dbReference type="RefSeq" id="WP_377558377.1">
    <property type="nucleotide sequence ID" value="NZ_JBHUHQ010000034.1"/>
</dbReference>
<gene>
    <name evidence="1" type="ORF">ACFSJF_19205</name>
</gene>
<comment type="caution">
    <text evidence="1">The sequence shown here is derived from an EMBL/GenBank/DDBJ whole genome shotgun (WGS) entry which is preliminary data.</text>
</comment>
<evidence type="ECO:0000313" key="1">
    <source>
        <dbReference type="EMBL" id="MFD2046402.1"/>
    </source>
</evidence>
<organism evidence="1 2">
    <name type="scientific">Ornithinibacillus salinisoli</name>
    <dbReference type="NCBI Taxonomy" id="1848459"/>
    <lineage>
        <taxon>Bacteria</taxon>
        <taxon>Bacillati</taxon>
        <taxon>Bacillota</taxon>
        <taxon>Bacilli</taxon>
        <taxon>Bacillales</taxon>
        <taxon>Bacillaceae</taxon>
        <taxon>Ornithinibacillus</taxon>
    </lineage>
</organism>
<evidence type="ECO:0008006" key="3">
    <source>
        <dbReference type="Google" id="ProtNLM"/>
    </source>
</evidence>
<protein>
    <recommendedName>
        <fullName evidence="3">AbiV family abortive infection protein</fullName>
    </recommendedName>
</protein>